<dbReference type="GO" id="GO:0016829">
    <property type="term" value="F:lyase activity"/>
    <property type="evidence" value="ECO:0007669"/>
    <property type="project" value="UniProtKB-KW"/>
</dbReference>
<evidence type="ECO:0000256" key="3">
    <source>
        <dbReference type="ARBA" id="ARBA00022763"/>
    </source>
</evidence>
<evidence type="ECO:0000313" key="8">
    <source>
        <dbReference type="EMBL" id="SVC37280.1"/>
    </source>
</evidence>
<evidence type="ECO:0008006" key="9">
    <source>
        <dbReference type="Google" id="ProtNLM"/>
    </source>
</evidence>
<evidence type="ECO:0000256" key="1">
    <source>
        <dbReference type="ARBA" id="ARBA00008136"/>
    </source>
</evidence>
<gene>
    <name evidence="8" type="ORF">METZ01_LOCUS290134</name>
</gene>
<dbReference type="InterPro" id="IPR036590">
    <property type="entry name" value="SRAP-like"/>
</dbReference>
<evidence type="ECO:0000256" key="5">
    <source>
        <dbReference type="ARBA" id="ARBA00023124"/>
    </source>
</evidence>
<dbReference type="GO" id="GO:0003697">
    <property type="term" value="F:single-stranded DNA binding"/>
    <property type="evidence" value="ECO:0007669"/>
    <property type="project" value="InterPro"/>
</dbReference>
<name>A0A382LKZ6_9ZZZZ</name>
<dbReference type="InterPro" id="IPR003738">
    <property type="entry name" value="SRAP"/>
</dbReference>
<dbReference type="Gene3D" id="3.90.1680.10">
    <property type="entry name" value="SOS response associated peptidase-like"/>
    <property type="match status" value="1"/>
</dbReference>
<protein>
    <recommendedName>
        <fullName evidence="9">Abasic site processing protein</fullName>
    </recommendedName>
</protein>
<keyword evidence="2" id="KW-0645">Protease</keyword>
<evidence type="ECO:0000256" key="7">
    <source>
        <dbReference type="ARBA" id="ARBA00023239"/>
    </source>
</evidence>
<dbReference type="Pfam" id="PF02586">
    <property type="entry name" value="SRAP"/>
    <property type="match status" value="1"/>
</dbReference>
<dbReference type="PANTHER" id="PTHR13604">
    <property type="entry name" value="DC12-RELATED"/>
    <property type="match status" value="1"/>
</dbReference>
<proteinExistence type="inferred from homology"/>
<keyword evidence="6" id="KW-0238">DNA-binding</keyword>
<reference evidence="8" key="1">
    <citation type="submission" date="2018-05" db="EMBL/GenBank/DDBJ databases">
        <authorList>
            <person name="Lanie J.A."/>
            <person name="Ng W.-L."/>
            <person name="Kazmierczak K.M."/>
            <person name="Andrzejewski T.M."/>
            <person name="Davidsen T.M."/>
            <person name="Wayne K.J."/>
            <person name="Tettelin H."/>
            <person name="Glass J.I."/>
            <person name="Rusch D."/>
            <person name="Podicherti R."/>
            <person name="Tsui H.-C.T."/>
            <person name="Winkler M.E."/>
        </authorList>
    </citation>
    <scope>NUCLEOTIDE SEQUENCE</scope>
</reference>
<dbReference type="GO" id="GO:0008233">
    <property type="term" value="F:peptidase activity"/>
    <property type="evidence" value="ECO:0007669"/>
    <property type="project" value="UniProtKB-KW"/>
</dbReference>
<dbReference type="AlphaFoldDB" id="A0A382LKZ6"/>
<evidence type="ECO:0000256" key="6">
    <source>
        <dbReference type="ARBA" id="ARBA00023125"/>
    </source>
</evidence>
<evidence type="ECO:0000256" key="2">
    <source>
        <dbReference type="ARBA" id="ARBA00022670"/>
    </source>
</evidence>
<dbReference type="EMBL" id="UINC01087697">
    <property type="protein sequence ID" value="SVC37280.1"/>
    <property type="molecule type" value="Genomic_DNA"/>
</dbReference>
<evidence type="ECO:0000256" key="4">
    <source>
        <dbReference type="ARBA" id="ARBA00022801"/>
    </source>
</evidence>
<keyword evidence="3" id="KW-0227">DNA damage</keyword>
<dbReference type="GO" id="GO:0006508">
    <property type="term" value="P:proteolysis"/>
    <property type="evidence" value="ECO:0007669"/>
    <property type="project" value="UniProtKB-KW"/>
</dbReference>
<keyword evidence="5" id="KW-0190">Covalent protein-DNA linkage</keyword>
<dbReference type="SUPFAM" id="SSF143081">
    <property type="entry name" value="BB1717-like"/>
    <property type="match status" value="1"/>
</dbReference>
<keyword evidence="7" id="KW-0456">Lyase</keyword>
<feature type="non-terminal residue" evidence="8">
    <location>
        <position position="1"/>
    </location>
</feature>
<dbReference type="GO" id="GO:0106300">
    <property type="term" value="P:protein-DNA covalent cross-linking repair"/>
    <property type="evidence" value="ECO:0007669"/>
    <property type="project" value="InterPro"/>
</dbReference>
<keyword evidence="4" id="KW-0378">Hydrolase</keyword>
<sequence length="110" mass="12253">KSPMYIQTVSRAPFAFAGLWESWAPPRGNPIRSCTIITTSANTFMSQIHHRTPVILDTKDFDQWLVPEEKPADQLQGLLKPYEPATLVGHPVSSYVNSPKNDSSDCTLPI</sequence>
<accession>A0A382LKZ6</accession>
<comment type="similarity">
    <text evidence="1">Belongs to the SOS response-associated peptidase family.</text>
</comment>
<dbReference type="PANTHER" id="PTHR13604:SF0">
    <property type="entry name" value="ABASIC SITE PROCESSING PROTEIN HMCES"/>
    <property type="match status" value="1"/>
</dbReference>
<organism evidence="8">
    <name type="scientific">marine metagenome</name>
    <dbReference type="NCBI Taxonomy" id="408172"/>
    <lineage>
        <taxon>unclassified sequences</taxon>
        <taxon>metagenomes</taxon>
        <taxon>ecological metagenomes</taxon>
    </lineage>
</organism>